<dbReference type="PROSITE" id="PS51352">
    <property type="entry name" value="THIOREDOXIN_2"/>
    <property type="match status" value="1"/>
</dbReference>
<protein>
    <recommendedName>
        <fullName evidence="1">Thioredoxin domain-containing protein</fullName>
    </recommendedName>
</protein>
<dbReference type="SUPFAM" id="SSF52833">
    <property type="entry name" value="Thioredoxin-like"/>
    <property type="match status" value="1"/>
</dbReference>
<accession>A0A6J4GZ48</accession>
<dbReference type="Pfam" id="PF00578">
    <property type="entry name" value="AhpC-TSA"/>
    <property type="match status" value="1"/>
</dbReference>
<dbReference type="GO" id="GO:0016491">
    <property type="term" value="F:oxidoreductase activity"/>
    <property type="evidence" value="ECO:0007669"/>
    <property type="project" value="InterPro"/>
</dbReference>
<dbReference type="InterPro" id="IPR036249">
    <property type="entry name" value="Thioredoxin-like_sf"/>
</dbReference>
<dbReference type="InterPro" id="IPR013766">
    <property type="entry name" value="Thioredoxin_domain"/>
</dbReference>
<dbReference type="EMBL" id="CADCTJ010000023">
    <property type="protein sequence ID" value="CAA9210720.1"/>
    <property type="molecule type" value="Genomic_DNA"/>
</dbReference>
<proteinExistence type="predicted"/>
<organism evidence="2">
    <name type="scientific">uncultured Adhaeribacter sp</name>
    <dbReference type="NCBI Taxonomy" id="448109"/>
    <lineage>
        <taxon>Bacteria</taxon>
        <taxon>Pseudomonadati</taxon>
        <taxon>Bacteroidota</taxon>
        <taxon>Cytophagia</taxon>
        <taxon>Cytophagales</taxon>
        <taxon>Hymenobacteraceae</taxon>
        <taxon>Adhaeribacter</taxon>
        <taxon>environmental samples</taxon>
    </lineage>
</organism>
<sequence length="174" mass="19466">MKKNLFIYIIPLLVATTWSCSRVKEETTQTQTAPASAAPAPETAVNQLPDLTLTKINRSQLSARDLKGKVMLVYFDPDCDHCQEEAKLIQANLDAFKEYALYFISSAPMSKMQQFAWDYKLAGPNVNLAYATPENILRTFGPVQTPSIYIYSDTGKLVRAFNGQTPIEKILPLL</sequence>
<reference evidence="2" key="1">
    <citation type="submission" date="2020-02" db="EMBL/GenBank/DDBJ databases">
        <authorList>
            <person name="Meier V. D."/>
        </authorList>
    </citation>
    <scope>NUCLEOTIDE SEQUENCE</scope>
    <source>
        <strain evidence="2">AVDCRST_MAG95</strain>
    </source>
</reference>
<dbReference type="AlphaFoldDB" id="A0A6J4GZ48"/>
<name>A0A6J4GZ48_9BACT</name>
<evidence type="ECO:0000259" key="1">
    <source>
        <dbReference type="PROSITE" id="PS51352"/>
    </source>
</evidence>
<dbReference type="InterPro" id="IPR000866">
    <property type="entry name" value="AhpC/TSA"/>
</dbReference>
<dbReference type="GO" id="GO:0016209">
    <property type="term" value="F:antioxidant activity"/>
    <property type="evidence" value="ECO:0007669"/>
    <property type="project" value="InterPro"/>
</dbReference>
<feature type="domain" description="Thioredoxin" evidence="1">
    <location>
        <begin position="27"/>
        <end position="174"/>
    </location>
</feature>
<gene>
    <name evidence="2" type="ORF">AVDCRST_MAG95-98</name>
</gene>
<dbReference type="Gene3D" id="3.40.30.10">
    <property type="entry name" value="Glutaredoxin"/>
    <property type="match status" value="1"/>
</dbReference>
<evidence type="ECO:0000313" key="2">
    <source>
        <dbReference type="EMBL" id="CAA9210720.1"/>
    </source>
</evidence>